<dbReference type="AlphaFoldDB" id="A0A384J5Z1"/>
<comment type="similarity">
    <text evidence="4 10">Belongs to the dUTPase family.</text>
</comment>
<dbReference type="GO" id="GO:0006226">
    <property type="term" value="P:dUMP biosynthetic process"/>
    <property type="evidence" value="ECO:0007669"/>
    <property type="project" value="UniProtKB-UniRule"/>
</dbReference>
<keyword evidence="14" id="KW-1185">Reference proteome</keyword>
<comment type="pathway">
    <text evidence="3 10">Pyrimidine metabolism; dUMP biosynthesis; dUMP from dCTP (dUTP route): step 2/2.</text>
</comment>
<reference evidence="13 14" key="1">
    <citation type="journal article" date="2011" name="PLoS Genet.">
        <title>Genomic analysis of the necrotrophic fungal pathogens Sclerotinia sclerotiorum and Botrytis cinerea.</title>
        <authorList>
            <person name="Amselem J."/>
            <person name="Cuomo C.A."/>
            <person name="van Kan J.A."/>
            <person name="Viaud M."/>
            <person name="Benito E.P."/>
            <person name="Couloux A."/>
            <person name="Coutinho P.M."/>
            <person name="de Vries R.P."/>
            <person name="Dyer P.S."/>
            <person name="Fillinger S."/>
            <person name="Fournier E."/>
            <person name="Gout L."/>
            <person name="Hahn M."/>
            <person name="Kohn L."/>
            <person name="Lapalu N."/>
            <person name="Plummer K.M."/>
            <person name="Pradier J.M."/>
            <person name="Quevillon E."/>
            <person name="Sharon A."/>
            <person name="Simon A."/>
            <person name="ten Have A."/>
            <person name="Tudzynski B."/>
            <person name="Tudzynski P."/>
            <person name="Wincker P."/>
            <person name="Andrew M."/>
            <person name="Anthouard V."/>
            <person name="Beever R.E."/>
            <person name="Beffa R."/>
            <person name="Benoit I."/>
            <person name="Bouzid O."/>
            <person name="Brault B."/>
            <person name="Chen Z."/>
            <person name="Choquer M."/>
            <person name="Collemare J."/>
            <person name="Cotton P."/>
            <person name="Danchin E.G."/>
            <person name="Da Silva C."/>
            <person name="Gautier A."/>
            <person name="Giraud C."/>
            <person name="Giraud T."/>
            <person name="Gonzalez C."/>
            <person name="Grossetete S."/>
            <person name="Guldener U."/>
            <person name="Henrissat B."/>
            <person name="Howlett B.J."/>
            <person name="Kodira C."/>
            <person name="Kretschmer M."/>
            <person name="Lappartient A."/>
            <person name="Leroch M."/>
            <person name="Levis C."/>
            <person name="Mauceli E."/>
            <person name="Neuveglise C."/>
            <person name="Oeser B."/>
            <person name="Pearson M."/>
            <person name="Poulain J."/>
            <person name="Poussereau N."/>
            <person name="Quesneville H."/>
            <person name="Rascle C."/>
            <person name="Schumacher J."/>
            <person name="Segurens B."/>
            <person name="Sexton A."/>
            <person name="Silva E."/>
            <person name="Sirven C."/>
            <person name="Soanes D.M."/>
            <person name="Talbot N.J."/>
            <person name="Templeton M."/>
            <person name="Yandava C."/>
            <person name="Yarden O."/>
            <person name="Zeng Q."/>
            <person name="Rollins J.A."/>
            <person name="Lebrun M.H."/>
            <person name="Dickman M."/>
        </authorList>
    </citation>
    <scope>NUCLEOTIDE SEQUENCE [LARGE SCALE GENOMIC DNA]</scope>
    <source>
        <strain evidence="13 14">B05.10</strain>
    </source>
</reference>
<evidence type="ECO:0000256" key="8">
    <source>
        <dbReference type="ARBA" id="ARBA00023080"/>
    </source>
</evidence>
<dbReference type="NCBIfam" id="NF001862">
    <property type="entry name" value="PRK00601.1"/>
    <property type="match status" value="1"/>
</dbReference>
<proteinExistence type="inferred from homology"/>
<comment type="cofactor">
    <cofactor evidence="1 10">
        <name>Mg(2+)</name>
        <dbReference type="ChEBI" id="CHEBI:18420"/>
    </cofactor>
</comment>
<name>A0A384J5Z1_BOTFB</name>
<dbReference type="GO" id="GO:0004170">
    <property type="term" value="F:dUTP diphosphatase activity"/>
    <property type="evidence" value="ECO:0007669"/>
    <property type="project" value="UniProtKB-UniRule"/>
</dbReference>
<dbReference type="Gene3D" id="2.70.40.10">
    <property type="match status" value="1"/>
</dbReference>
<evidence type="ECO:0000256" key="6">
    <source>
        <dbReference type="ARBA" id="ARBA00022801"/>
    </source>
</evidence>
<protein>
    <recommendedName>
        <fullName evidence="10">Deoxyuridine 5'-triphosphate nucleotidohydrolase</fullName>
        <shortName evidence="10">dUTPase</shortName>
        <ecNumber evidence="10">3.6.1.23</ecNumber>
    </recommendedName>
    <alternativeName>
        <fullName evidence="10">dUTP pyrophosphatase</fullName>
    </alternativeName>
</protein>
<reference evidence="13 14" key="2">
    <citation type="journal article" date="2012" name="Eukaryot. Cell">
        <title>Genome update of Botrytis cinerea strains B05.10 and T4.</title>
        <authorList>
            <person name="Staats M."/>
            <person name="van Kan J.A."/>
        </authorList>
    </citation>
    <scope>NUCLEOTIDE SEQUENCE [LARGE SCALE GENOMIC DNA]</scope>
    <source>
        <strain evidence="13 14">B05.10</strain>
    </source>
</reference>
<dbReference type="SUPFAM" id="SSF51283">
    <property type="entry name" value="dUTPase-like"/>
    <property type="match status" value="1"/>
</dbReference>
<comment type="function">
    <text evidence="10">Involved in nucleotide metabolism via production of dUMP, the immediate precursor of thymidine nucleotides, and decreases the intracellular concentration of dUTP so that uracil cannot be incorporated into DNA.</text>
</comment>
<dbReference type="EMBL" id="CP009805">
    <property type="protein sequence ID" value="ATZ45943.1"/>
    <property type="molecule type" value="Genomic_DNA"/>
</dbReference>
<evidence type="ECO:0000313" key="14">
    <source>
        <dbReference type="Proteomes" id="UP000001798"/>
    </source>
</evidence>
<gene>
    <name evidence="13" type="primary">Bcdut1</name>
    <name evidence="13" type="ORF">BCIN_01g06340</name>
</gene>
<dbReference type="GO" id="GO:0000287">
    <property type="term" value="F:magnesium ion binding"/>
    <property type="evidence" value="ECO:0007669"/>
    <property type="project" value="UniProtKB-UniRule"/>
</dbReference>
<dbReference type="RefSeq" id="XP_024546382.1">
    <property type="nucleotide sequence ID" value="XM_024690613.1"/>
</dbReference>
<dbReference type="InterPro" id="IPR029054">
    <property type="entry name" value="dUTPase-like"/>
</dbReference>
<evidence type="ECO:0000256" key="9">
    <source>
        <dbReference type="ARBA" id="ARBA00047686"/>
    </source>
</evidence>
<dbReference type="InterPro" id="IPR008181">
    <property type="entry name" value="dUTPase"/>
</dbReference>
<dbReference type="GeneID" id="5441926"/>
<dbReference type="UniPathway" id="UPA00610">
    <property type="reaction ID" value="UER00666"/>
</dbReference>
<evidence type="ECO:0000256" key="11">
    <source>
        <dbReference type="SAM" id="MobiDB-lite"/>
    </source>
</evidence>
<dbReference type="GO" id="GO:0046081">
    <property type="term" value="P:dUTP catabolic process"/>
    <property type="evidence" value="ECO:0007669"/>
    <property type="project" value="UniProtKB-UniRule"/>
</dbReference>
<keyword evidence="7 10" id="KW-0460">Magnesium</keyword>
<evidence type="ECO:0000256" key="10">
    <source>
        <dbReference type="RuleBase" id="RU367024"/>
    </source>
</evidence>
<evidence type="ECO:0000256" key="2">
    <source>
        <dbReference type="ARBA" id="ARBA00003495"/>
    </source>
</evidence>
<evidence type="ECO:0000313" key="13">
    <source>
        <dbReference type="EMBL" id="ATZ45943.1"/>
    </source>
</evidence>
<dbReference type="VEuPathDB" id="FungiDB:Bcin01g06340"/>
<feature type="region of interest" description="Disordered" evidence="11">
    <location>
        <begin position="1"/>
        <end position="88"/>
    </location>
</feature>
<feature type="compositionally biased region" description="Low complexity" evidence="11">
    <location>
        <begin position="19"/>
        <end position="75"/>
    </location>
</feature>
<dbReference type="InterPro" id="IPR036157">
    <property type="entry name" value="dUTPase-like_sf"/>
</dbReference>
<feature type="compositionally biased region" description="Pro residues" evidence="11">
    <location>
        <begin position="1"/>
        <end position="12"/>
    </location>
</feature>
<evidence type="ECO:0000256" key="7">
    <source>
        <dbReference type="ARBA" id="ARBA00022842"/>
    </source>
</evidence>
<dbReference type="FunFam" id="2.70.40.10:FF:000004">
    <property type="entry name" value="Deoxyuridine triphosphatase"/>
    <property type="match status" value="1"/>
</dbReference>
<evidence type="ECO:0000256" key="3">
    <source>
        <dbReference type="ARBA" id="ARBA00005142"/>
    </source>
</evidence>
<reference evidence="13 14" key="3">
    <citation type="journal article" date="2017" name="Mol. Plant Pathol.">
        <title>A gapless genome sequence of the fungus Botrytis cinerea.</title>
        <authorList>
            <person name="Van Kan J.A."/>
            <person name="Stassen J.H."/>
            <person name="Mosbach A."/>
            <person name="Van Der Lee T.A."/>
            <person name="Faino L."/>
            <person name="Farmer A.D."/>
            <person name="Papasotiriou D.G."/>
            <person name="Zhou S."/>
            <person name="Seidl M.F."/>
            <person name="Cottam E."/>
            <person name="Edel D."/>
            <person name="Hahn M."/>
            <person name="Schwartz D.C."/>
            <person name="Dietrich R.A."/>
            <person name="Widdison S."/>
            <person name="Scalliet G."/>
        </authorList>
    </citation>
    <scope>NUCLEOTIDE SEQUENCE [LARGE SCALE GENOMIC DNA]</scope>
    <source>
        <strain evidence="13 14">B05.10</strain>
    </source>
</reference>
<dbReference type="InterPro" id="IPR033704">
    <property type="entry name" value="dUTPase_trimeric"/>
</dbReference>
<comment type="catalytic activity">
    <reaction evidence="9 10">
        <text>dUTP + H2O = dUMP + diphosphate + H(+)</text>
        <dbReference type="Rhea" id="RHEA:10248"/>
        <dbReference type="ChEBI" id="CHEBI:15377"/>
        <dbReference type="ChEBI" id="CHEBI:15378"/>
        <dbReference type="ChEBI" id="CHEBI:33019"/>
        <dbReference type="ChEBI" id="CHEBI:61555"/>
        <dbReference type="ChEBI" id="CHEBI:246422"/>
        <dbReference type="EC" id="3.6.1.23"/>
    </reaction>
</comment>
<dbReference type="KEGG" id="bfu:BCIN_01g06340"/>
<keyword evidence="6 10" id="KW-0378">Hydrolase</keyword>
<accession>A0A384J5Z1</accession>
<dbReference type="OrthoDB" id="419889at2759"/>
<comment type="subunit">
    <text evidence="5 10">Homotrimer.</text>
</comment>
<dbReference type="CDD" id="cd07557">
    <property type="entry name" value="trimeric_dUTPase"/>
    <property type="match status" value="1"/>
</dbReference>
<evidence type="ECO:0000256" key="1">
    <source>
        <dbReference type="ARBA" id="ARBA00001946"/>
    </source>
</evidence>
<organism evidence="13 14">
    <name type="scientific">Botryotinia fuckeliana (strain B05.10)</name>
    <name type="common">Noble rot fungus</name>
    <name type="synonym">Botrytis cinerea</name>
    <dbReference type="NCBI Taxonomy" id="332648"/>
    <lineage>
        <taxon>Eukaryota</taxon>
        <taxon>Fungi</taxon>
        <taxon>Dikarya</taxon>
        <taxon>Ascomycota</taxon>
        <taxon>Pezizomycotina</taxon>
        <taxon>Leotiomycetes</taxon>
        <taxon>Helotiales</taxon>
        <taxon>Sclerotiniaceae</taxon>
        <taxon>Botrytis</taxon>
    </lineage>
</organism>
<feature type="domain" description="dUTPase-like" evidence="12">
    <location>
        <begin position="89"/>
        <end position="216"/>
    </location>
</feature>
<dbReference type="PANTHER" id="PTHR11241">
    <property type="entry name" value="DEOXYURIDINE 5'-TRIPHOSPHATE NUCLEOTIDOHYDROLASE"/>
    <property type="match status" value="1"/>
</dbReference>
<keyword evidence="8 10" id="KW-0546">Nucleotide metabolism</keyword>
<sequence>MSTLPPNSPTSPLPKRQKTSSSSSPSKSTPAAAAAAAATSSLQEIMSSTPSTAPTTTPAPATNGSAPAPTPLKSSTPPPLLIKKLSPRARLPTRGSAFAAGYDIYAAKETVVPAKGKVLVDTDISMAVPDGTYGRIAPRSGLASKHMIDTGAGVIDADYRGQVKVLLFNHGEKDFEVKEGDRVAQLILERIYTPEVTEVLVLEESVRGEGGFGSTG</sequence>
<comment type="function">
    <text evidence="2">This enzyme is involved in nucleotide metabolism: it produces dUMP, the immediate precursor of thymidine nucleotides and it decreases the intracellular concentration of dUTP so that uracil cannot be incorporated into DNA.</text>
</comment>
<dbReference type="EC" id="3.6.1.23" evidence="10"/>
<evidence type="ECO:0000256" key="5">
    <source>
        <dbReference type="ARBA" id="ARBA00011233"/>
    </source>
</evidence>
<dbReference type="Pfam" id="PF00692">
    <property type="entry name" value="dUTPase"/>
    <property type="match status" value="1"/>
</dbReference>
<dbReference type="PANTHER" id="PTHR11241:SF0">
    <property type="entry name" value="DEOXYURIDINE 5'-TRIPHOSPHATE NUCLEOTIDOHYDROLASE"/>
    <property type="match status" value="1"/>
</dbReference>
<evidence type="ECO:0000259" key="12">
    <source>
        <dbReference type="Pfam" id="PF00692"/>
    </source>
</evidence>
<dbReference type="Proteomes" id="UP000001798">
    <property type="component" value="Chromosome 1"/>
</dbReference>
<evidence type="ECO:0000256" key="4">
    <source>
        <dbReference type="ARBA" id="ARBA00006581"/>
    </source>
</evidence>
<dbReference type="NCBIfam" id="TIGR00576">
    <property type="entry name" value="dut"/>
    <property type="match status" value="1"/>
</dbReference>
<keyword evidence="10" id="KW-0479">Metal-binding</keyword>